<dbReference type="EMBL" id="JBHTIR010004254">
    <property type="protein sequence ID" value="MFD0856772.1"/>
    <property type="molecule type" value="Genomic_DNA"/>
</dbReference>
<comment type="caution">
    <text evidence="2">The sequence shown here is derived from an EMBL/GenBank/DDBJ whole genome shotgun (WGS) entry which is preliminary data.</text>
</comment>
<keyword evidence="1" id="KW-0472">Membrane</keyword>
<dbReference type="Proteomes" id="UP001597083">
    <property type="component" value="Unassembled WGS sequence"/>
</dbReference>
<keyword evidence="1" id="KW-1133">Transmembrane helix</keyword>
<reference evidence="3" key="1">
    <citation type="journal article" date="2019" name="Int. J. Syst. Evol. Microbiol.">
        <title>The Global Catalogue of Microorganisms (GCM) 10K type strain sequencing project: providing services to taxonomists for standard genome sequencing and annotation.</title>
        <authorList>
            <consortium name="The Broad Institute Genomics Platform"/>
            <consortium name="The Broad Institute Genome Sequencing Center for Infectious Disease"/>
            <person name="Wu L."/>
            <person name="Ma J."/>
        </authorList>
    </citation>
    <scope>NUCLEOTIDE SEQUENCE [LARGE SCALE GENOMIC DNA]</scope>
    <source>
        <strain evidence="3">JCM 31696</strain>
    </source>
</reference>
<feature type="transmembrane region" description="Helical" evidence="1">
    <location>
        <begin position="289"/>
        <end position="308"/>
    </location>
</feature>
<feature type="transmembrane region" description="Helical" evidence="1">
    <location>
        <begin position="225"/>
        <end position="253"/>
    </location>
</feature>
<name>A0ABW3CT92_9ACTN</name>
<evidence type="ECO:0008006" key="4">
    <source>
        <dbReference type="Google" id="ProtNLM"/>
    </source>
</evidence>
<feature type="transmembrane region" description="Helical" evidence="1">
    <location>
        <begin position="39"/>
        <end position="59"/>
    </location>
</feature>
<feature type="transmembrane region" description="Helical" evidence="1">
    <location>
        <begin position="65"/>
        <end position="87"/>
    </location>
</feature>
<evidence type="ECO:0000313" key="2">
    <source>
        <dbReference type="EMBL" id="MFD0856772.1"/>
    </source>
</evidence>
<keyword evidence="3" id="KW-1185">Reference proteome</keyword>
<proteinExistence type="predicted"/>
<gene>
    <name evidence="2" type="ORF">ACFQ07_31355</name>
</gene>
<evidence type="ECO:0000313" key="3">
    <source>
        <dbReference type="Proteomes" id="UP001597083"/>
    </source>
</evidence>
<keyword evidence="1" id="KW-0812">Transmembrane</keyword>
<organism evidence="2 3">
    <name type="scientific">Actinomadura adrarensis</name>
    <dbReference type="NCBI Taxonomy" id="1819600"/>
    <lineage>
        <taxon>Bacteria</taxon>
        <taxon>Bacillati</taxon>
        <taxon>Actinomycetota</taxon>
        <taxon>Actinomycetes</taxon>
        <taxon>Streptosporangiales</taxon>
        <taxon>Thermomonosporaceae</taxon>
        <taxon>Actinomadura</taxon>
    </lineage>
</organism>
<accession>A0ABW3CT92</accession>
<sequence>MSDTQSGTAKKSPPPRQRLREIEDFDEAMQALNAQARNVHAYLVLVLPVVLVLVGAGVAALVRWLAAPTAAAVITVALGGAVLLLGVRAERFAYGFGQLPRLDWDSARDYQGRLFEQLSEESGSALDSGLDRIYAGRRTVPVYAWKAPVKDKHARVCTINRGGCSCWRRRVGGFVVAGRGRTLVVVGDRLVSDPAALRFVLAHESRHVKGLSLLLQRALGVPLRFAWLALGLAVAGAYLLGVTLAVLGASIVLRWADELVADVAAARHSRSGDGLAYWSMVKRARPPRAWWTALLVSVLTPTHPPIWLRAWLAARVQPQT</sequence>
<protein>
    <recommendedName>
        <fullName evidence="4">M48 family metalloprotease</fullName>
    </recommendedName>
</protein>
<evidence type="ECO:0000256" key="1">
    <source>
        <dbReference type="SAM" id="Phobius"/>
    </source>
</evidence>